<comment type="caution">
    <text evidence="3">The sequence shown here is derived from an EMBL/GenBank/DDBJ whole genome shotgun (WGS) entry which is preliminary data.</text>
</comment>
<organism evidence="3 4">
    <name type="scientific">Holzapfeliella saturejae</name>
    <dbReference type="NCBI Taxonomy" id="3082953"/>
    <lineage>
        <taxon>Bacteria</taxon>
        <taxon>Bacillati</taxon>
        <taxon>Bacillota</taxon>
        <taxon>Bacilli</taxon>
        <taxon>Lactobacillales</taxon>
        <taxon>Lactobacillaceae</taxon>
        <taxon>Holzapfeliella</taxon>
    </lineage>
</organism>
<dbReference type="PANTHER" id="PTHR47618">
    <property type="entry name" value="BIFUNCTIONAL OLIGORIBONUCLEASE AND PAP PHOSPHATASE NRNA"/>
    <property type="match status" value="1"/>
</dbReference>
<dbReference type="Proteomes" id="UP001377804">
    <property type="component" value="Unassembled WGS sequence"/>
</dbReference>
<evidence type="ECO:0000313" key="4">
    <source>
        <dbReference type="Proteomes" id="UP001377804"/>
    </source>
</evidence>
<dbReference type="Gene3D" id="3.90.1640.10">
    <property type="entry name" value="inorganic pyrophosphatase (n-terminal core)"/>
    <property type="match status" value="1"/>
</dbReference>
<dbReference type="GO" id="GO:0008441">
    <property type="term" value="F:3'(2'),5'-bisphosphate nucleotidase activity"/>
    <property type="evidence" value="ECO:0007669"/>
    <property type="project" value="UniProtKB-EC"/>
</dbReference>
<dbReference type="InterPro" id="IPR001667">
    <property type="entry name" value="DDH_dom"/>
</dbReference>
<protein>
    <submittedName>
        <fullName evidence="3">Bifunctional oligoribonuclease/PAP phosphatase NrnA</fullName>
        <ecNumber evidence="3">3.1.3.7</ecNumber>
    </submittedName>
</protein>
<dbReference type="EC" id="3.1.3.7" evidence="3"/>
<dbReference type="Pfam" id="PF01368">
    <property type="entry name" value="DHH"/>
    <property type="match status" value="1"/>
</dbReference>
<dbReference type="SUPFAM" id="SSF64182">
    <property type="entry name" value="DHH phosphoesterases"/>
    <property type="match status" value="1"/>
</dbReference>
<dbReference type="RefSeq" id="WP_339969105.1">
    <property type="nucleotide sequence ID" value="NZ_JAWMWG010000001.1"/>
</dbReference>
<gene>
    <name evidence="3" type="ORF">R4Y45_02920</name>
</gene>
<evidence type="ECO:0000259" key="2">
    <source>
        <dbReference type="Pfam" id="PF02272"/>
    </source>
</evidence>
<dbReference type="PANTHER" id="PTHR47618:SF1">
    <property type="entry name" value="BIFUNCTIONAL OLIGORIBONUCLEASE AND PAP PHOSPHATASE NRNA"/>
    <property type="match status" value="1"/>
</dbReference>
<proteinExistence type="predicted"/>
<evidence type="ECO:0000259" key="1">
    <source>
        <dbReference type="Pfam" id="PF01368"/>
    </source>
</evidence>
<dbReference type="Pfam" id="PF02272">
    <property type="entry name" value="DHHA1"/>
    <property type="match status" value="1"/>
</dbReference>
<feature type="domain" description="DDH" evidence="1">
    <location>
        <begin position="17"/>
        <end position="154"/>
    </location>
</feature>
<keyword evidence="4" id="KW-1185">Reference proteome</keyword>
<feature type="domain" description="DHHA1" evidence="2">
    <location>
        <begin position="228"/>
        <end position="312"/>
    </location>
</feature>
<dbReference type="Gene3D" id="3.10.310.30">
    <property type="match status" value="1"/>
</dbReference>
<dbReference type="InterPro" id="IPR003156">
    <property type="entry name" value="DHHA1_dom"/>
</dbReference>
<keyword evidence="3" id="KW-0378">Hydrolase</keyword>
<sequence>MQKVTEILNLIEQYQTIIVHRHENPDPDALGSQGGLVGAIKAGFPTKTVLKAGGDVGDLAWFSTMDNVTEADYKKALVIVVDTANRPRISGEHYHLGDALIKIDHHPNDDVYGDIDDVDTTASSCSEMITEFILASNGKLVLNQEVAKLLYGGIVGDTGRFLFNNTTPHTLKMAQALLETGIDHSQISRTLSEVTFKQAKLQNFALDLLSIDEVGMGSITITKELMTKLDITFQQAKAAVSTPGRLKEIKAWVTFVEQEDGTFRVHLRSKGTIINEIAKKHEGGGHPLASGAIAKDEAEMKQIETELHQAIKNYSNED</sequence>
<name>A0ABU8SFZ5_9LACO</name>
<reference evidence="3 4" key="1">
    <citation type="submission" date="2023-10" db="EMBL/GenBank/DDBJ databases">
        <title>Holzapfeliella saturejae sp. nov. isolated from Satureja montana flowers.</title>
        <authorList>
            <person name="Alcantara C."/>
            <person name="Zuniga M."/>
            <person name="Landete J.M."/>
            <person name="Monedero V."/>
        </authorList>
    </citation>
    <scope>NUCLEOTIDE SEQUENCE [LARGE SCALE GENOMIC DNA]</scope>
    <source>
        <strain evidence="3 4">He02</strain>
    </source>
</reference>
<dbReference type="EMBL" id="JAWMWG010000001">
    <property type="protein sequence ID" value="MEJ6348179.1"/>
    <property type="molecule type" value="Genomic_DNA"/>
</dbReference>
<dbReference type="InterPro" id="IPR038763">
    <property type="entry name" value="DHH_sf"/>
</dbReference>
<accession>A0ABU8SFZ5</accession>
<dbReference type="InterPro" id="IPR051319">
    <property type="entry name" value="Oligoribo/pAp-PDE_c-di-AMP_PDE"/>
</dbReference>
<evidence type="ECO:0000313" key="3">
    <source>
        <dbReference type="EMBL" id="MEJ6348179.1"/>
    </source>
</evidence>